<dbReference type="AlphaFoldDB" id="A0A9P2TAK6"/>
<keyword evidence="3" id="KW-1185">Reference proteome</keyword>
<dbReference type="RefSeq" id="WP_011291901.1">
    <property type="nucleotide sequence ID" value="NZ_AOSG01000038.1"/>
</dbReference>
<proteinExistence type="predicted"/>
<dbReference type="InterPro" id="IPR037401">
    <property type="entry name" value="SnoaL-like"/>
</dbReference>
<sequence length="153" mass="17175">MTAADPTLHTLVERLRRLEEMEIARNHLHRYAATLDNPTPEAVAALFTDDGILRTGRGTAVGRTSIADFYRRLLERDPSEKRHFITSPHTTWLAPGLVEIASYFLFTGRGTNRSVLGWGTYLDRIRIVDGTPLIAEKTIELHVGTDLHTGWPA</sequence>
<protein>
    <recommendedName>
        <fullName evidence="1">SnoaL-like domain-containing protein</fullName>
    </recommendedName>
</protein>
<name>A0A9P2TAK6_THEFU</name>
<dbReference type="InterPro" id="IPR032710">
    <property type="entry name" value="NTF2-like_dom_sf"/>
</dbReference>
<dbReference type="Proteomes" id="UP000014184">
    <property type="component" value="Unassembled WGS sequence"/>
</dbReference>
<organism evidence="2 3">
    <name type="scientific">Thermobifida fusca TM51</name>
    <dbReference type="NCBI Taxonomy" id="1169414"/>
    <lineage>
        <taxon>Bacteria</taxon>
        <taxon>Bacillati</taxon>
        <taxon>Actinomycetota</taxon>
        <taxon>Actinomycetes</taxon>
        <taxon>Streptosporangiales</taxon>
        <taxon>Nocardiopsidaceae</taxon>
        <taxon>Thermobifida</taxon>
    </lineage>
</organism>
<evidence type="ECO:0000313" key="2">
    <source>
        <dbReference type="EMBL" id="EOR71353.1"/>
    </source>
</evidence>
<dbReference type="CDD" id="cd00531">
    <property type="entry name" value="NTF2_like"/>
    <property type="match status" value="1"/>
</dbReference>
<dbReference type="Pfam" id="PF13577">
    <property type="entry name" value="SnoaL_4"/>
    <property type="match status" value="1"/>
</dbReference>
<accession>A0A9P2TAK6</accession>
<comment type="caution">
    <text evidence="2">The sequence shown here is derived from an EMBL/GenBank/DDBJ whole genome shotgun (WGS) entry which is preliminary data.</text>
</comment>
<dbReference type="Gene3D" id="3.10.450.50">
    <property type="match status" value="1"/>
</dbReference>
<gene>
    <name evidence="2" type="ORF">TM51_07701</name>
</gene>
<dbReference type="SUPFAM" id="SSF54427">
    <property type="entry name" value="NTF2-like"/>
    <property type="match status" value="1"/>
</dbReference>
<evidence type="ECO:0000313" key="3">
    <source>
        <dbReference type="Proteomes" id="UP000014184"/>
    </source>
</evidence>
<dbReference type="EMBL" id="AOSG01000038">
    <property type="protein sequence ID" value="EOR71353.1"/>
    <property type="molecule type" value="Genomic_DNA"/>
</dbReference>
<reference evidence="2 3" key="1">
    <citation type="journal article" date="2013" name="Genome Announc.">
        <title>Draft Genome Sequence of the Lignocellulose Decomposer Thermobifida fusca Strain TM51.</title>
        <authorList>
            <person name="Toth A."/>
            <person name="Barna T."/>
            <person name="Nagy I."/>
            <person name="Horvath B."/>
            <person name="Nagy I."/>
            <person name="Tancsics A."/>
            <person name="Kriszt B."/>
            <person name="Baka E."/>
            <person name="Fekete C."/>
            <person name="Kukolya J."/>
        </authorList>
    </citation>
    <scope>NUCLEOTIDE SEQUENCE [LARGE SCALE GENOMIC DNA]</scope>
    <source>
        <strain evidence="2 3">TM51</strain>
    </source>
</reference>
<evidence type="ECO:0000259" key="1">
    <source>
        <dbReference type="Pfam" id="PF13577"/>
    </source>
</evidence>
<feature type="domain" description="SnoaL-like" evidence="1">
    <location>
        <begin position="16"/>
        <end position="131"/>
    </location>
</feature>